<dbReference type="InterPro" id="IPR021773">
    <property type="entry name" value="TPC11"/>
</dbReference>
<dbReference type="Pfam" id="PF11817">
    <property type="entry name" value="Foie-gras_1"/>
    <property type="match status" value="1"/>
</dbReference>
<name>A0AAD9XE30_9ROSI</name>
<evidence type="ECO:0000313" key="2">
    <source>
        <dbReference type="EMBL" id="KAK2657678.1"/>
    </source>
</evidence>
<accession>A0AAD9XE30</accession>
<comment type="caution">
    <text evidence="2">The sequence shown here is derived from an EMBL/GenBank/DDBJ whole genome shotgun (WGS) entry which is preliminary data.</text>
</comment>
<organism evidence="2 3">
    <name type="scientific">Dipteronia dyeriana</name>
    <dbReference type="NCBI Taxonomy" id="168575"/>
    <lineage>
        <taxon>Eukaryota</taxon>
        <taxon>Viridiplantae</taxon>
        <taxon>Streptophyta</taxon>
        <taxon>Embryophyta</taxon>
        <taxon>Tracheophyta</taxon>
        <taxon>Spermatophyta</taxon>
        <taxon>Magnoliopsida</taxon>
        <taxon>eudicotyledons</taxon>
        <taxon>Gunneridae</taxon>
        <taxon>Pentapetalae</taxon>
        <taxon>rosids</taxon>
        <taxon>malvids</taxon>
        <taxon>Sapindales</taxon>
        <taxon>Sapindaceae</taxon>
        <taxon>Hippocastanoideae</taxon>
        <taxon>Acereae</taxon>
        <taxon>Dipteronia</taxon>
    </lineage>
</organism>
<evidence type="ECO:0000313" key="3">
    <source>
        <dbReference type="Proteomes" id="UP001280121"/>
    </source>
</evidence>
<proteinExistence type="predicted"/>
<keyword evidence="3" id="KW-1185">Reference proteome</keyword>
<protein>
    <recommendedName>
        <fullName evidence="1">Trafficking protein particle complex subunit 11 domain-containing protein</fullName>
    </recommendedName>
</protein>
<dbReference type="EMBL" id="JANJYI010000003">
    <property type="protein sequence ID" value="KAK2657678.1"/>
    <property type="molecule type" value="Genomic_DNA"/>
</dbReference>
<dbReference type="AlphaFoldDB" id="A0AAD9XE30"/>
<dbReference type="Proteomes" id="UP001280121">
    <property type="component" value="Unassembled WGS sequence"/>
</dbReference>
<dbReference type="PANTHER" id="PTHR14374:SF0">
    <property type="entry name" value="TRAFFICKING PROTEIN PARTICLE COMPLEX SUBUNIT 11"/>
    <property type="match status" value="1"/>
</dbReference>
<dbReference type="PANTHER" id="PTHR14374">
    <property type="entry name" value="FOIE GRAS"/>
    <property type="match status" value="1"/>
</dbReference>
<evidence type="ECO:0000259" key="1">
    <source>
        <dbReference type="Pfam" id="PF11817"/>
    </source>
</evidence>
<feature type="domain" description="Trafficking protein particle complex subunit 11" evidence="1">
    <location>
        <begin position="308"/>
        <end position="575"/>
    </location>
</feature>
<gene>
    <name evidence="2" type="ORF">Ddye_010730</name>
</gene>
<sequence>MGPTQIKPNPLVKWNLKLNRPNSCRCCSSYSSCEVTTDLQTEEESEIVKKKKKKKMEEYPEEYRTPPVSLVSLVGCAKHQAVISRHLLAEQPPINTLALPDLSNFLLLLAQKDSTKPPQASGILRRDWLIKHRTRIPSVVAALFSADQVSGDPTQWLQVCSDLDNLKAVLRPRNIKLVVVVIFQSSSKDDINEDRYLALRKRAEVDAKYLLNLIPNDDTELKQSLTRLGSTFAELASTYYREEGRRIKTRIEKKSYSSIDFNIRYCFKVAVFAEFRRDWGEALRSYEDAYHTVREMIGTSTRLPPVQRLVEIKTVAEQLHFKISTLLLHGGRVKEAVIWFNQHNASYRKLVGAPEVIFLHWEWMSRQFLVFAELLETSSASVPSISSLVSGTADGASTEWQFLPSYYYQLAAQYLKEKRLSLELTLSMSETANEIDSSAESVVPSVYVGQFVRLLEKGDAVQPLTDEEYTRFAIAEGKRYQDTFEIIALLKKSCESYGNLKSRRMGSYCGFRMAAEYFAVGDFSNAKQLFDEVASQYRQEGWVTLLWEVVGYLRECSRKSGSVKDFIEYSLEMAALPVLSGTDPQGFKECGPAGPPSLSQREIIHKEVFQLVSGEAGSASAEDNNDIKINADNPLHLEIDLVSPLRLVLLASVAFHEQIIKPGVYTSITLSLLSQLPLNVVIDQLEVQFNQSKCNFIIVNAQRPPLAAMTEDQEGYRVESAPSVTLATNKWLRLTYDIKSEQSGRFECISVIAKMGPHFTICCRAESPASMEDLPLWKFEERVETFPTKDPALAFSGQKATHVEEPDPLVDLNIGASGPALAGESFIVPVTVVSRGHDIYSGELKINIVDVRGGGLFSPRETDPSAIESHHVELLGVVGPEGEDESHLNSNEIKKIQQSFGLVSVPFLKNGDSWSCKLEIKWHRPKPVMLFVSLGYSPNSNESTAQKVNVHKSLQIEGKTAVEISHRFMLPFRREPLLLTRIKPAPESEKLPSLPSNETSLLIISARNCTEVPLQLLSMSVDNEDGDSERSCSVQHGGEDNLGPALLVPGEEFKKVFTIIPLVDSSKLNLGSVCLRWRRNDHSGSTITKTWVLTKHKLPEVELEASPLVVSLECPPYAILGEPFTYLVKIQNQTLLLQEIKFSLADAQSFVLSGSHSDTFFVLPKSQHTLSYKVVPLASGSQQLPKVTVTSVRYSAGFQASSTASTVFVFPSKPEFKTGDAGETRMQSIASE</sequence>
<reference evidence="2" key="1">
    <citation type="journal article" date="2023" name="Plant J.">
        <title>Genome sequences and population genomics provide insights into the demographic history, inbreeding, and mutation load of two 'living fossil' tree species of Dipteronia.</title>
        <authorList>
            <person name="Feng Y."/>
            <person name="Comes H.P."/>
            <person name="Chen J."/>
            <person name="Zhu S."/>
            <person name="Lu R."/>
            <person name="Zhang X."/>
            <person name="Li P."/>
            <person name="Qiu J."/>
            <person name="Olsen K.M."/>
            <person name="Qiu Y."/>
        </authorList>
    </citation>
    <scope>NUCLEOTIDE SEQUENCE</scope>
    <source>
        <strain evidence="2">KIB01</strain>
    </source>
</reference>